<dbReference type="PANTHER" id="PTHR24085">
    <property type="entry name" value="NUCLEAR HORMONE RECEPTOR"/>
    <property type="match status" value="1"/>
</dbReference>
<dbReference type="PROSITE" id="PS00031">
    <property type="entry name" value="NUCLEAR_REC_DBD_1"/>
    <property type="match status" value="1"/>
</dbReference>
<comment type="subcellular location">
    <subcellularLocation>
        <location evidence="9">Nucleus</location>
    </subcellularLocation>
</comment>
<evidence type="ECO:0000313" key="14">
    <source>
        <dbReference type="WBParaSite" id="Csp11.Scaffold629.g9507.t1"/>
    </source>
</evidence>
<keyword evidence="4 9" id="KW-0805">Transcription regulation</keyword>
<proteinExistence type="inferred from homology"/>
<feature type="region of interest" description="Disordered" evidence="10">
    <location>
        <begin position="292"/>
        <end position="312"/>
    </location>
</feature>
<keyword evidence="5 9" id="KW-0238">DNA-binding</keyword>
<feature type="domain" description="NR LBD" evidence="12">
    <location>
        <begin position="315"/>
        <end position="545"/>
    </location>
</feature>
<dbReference type="GO" id="GO:0008270">
    <property type="term" value="F:zinc ion binding"/>
    <property type="evidence" value="ECO:0007669"/>
    <property type="project" value="UniProtKB-KW"/>
</dbReference>
<dbReference type="Gene3D" id="1.10.565.10">
    <property type="entry name" value="Retinoid X Receptor"/>
    <property type="match status" value="1"/>
</dbReference>
<evidence type="ECO:0000256" key="3">
    <source>
        <dbReference type="ARBA" id="ARBA00022833"/>
    </source>
</evidence>
<evidence type="ECO:0000259" key="11">
    <source>
        <dbReference type="PROSITE" id="PS51030"/>
    </source>
</evidence>
<dbReference type="InterPro" id="IPR001628">
    <property type="entry name" value="Znf_hrmn_rcpt"/>
</dbReference>
<dbReference type="STRING" id="1561998.A0A1I7UHX9"/>
<keyword evidence="6 9" id="KW-0804">Transcription</keyword>
<dbReference type="eggNOG" id="KOG4217">
    <property type="taxonomic scope" value="Eukaryota"/>
</dbReference>
<dbReference type="GO" id="GO:0005667">
    <property type="term" value="C:transcription regulator complex"/>
    <property type="evidence" value="ECO:0007669"/>
    <property type="project" value="TreeGrafter"/>
</dbReference>
<dbReference type="PROSITE" id="PS51843">
    <property type="entry name" value="NR_LBD"/>
    <property type="match status" value="1"/>
</dbReference>
<dbReference type="SMART" id="SM00430">
    <property type="entry name" value="HOLI"/>
    <property type="match status" value="1"/>
</dbReference>
<dbReference type="PROSITE" id="PS51030">
    <property type="entry name" value="NUCLEAR_REC_DBD_2"/>
    <property type="match status" value="1"/>
</dbReference>
<keyword evidence="2 9" id="KW-0863">Zinc-finger</keyword>
<keyword evidence="3 9" id="KW-0862">Zinc</keyword>
<dbReference type="Proteomes" id="UP000095282">
    <property type="component" value="Unplaced"/>
</dbReference>
<dbReference type="PRINTS" id="PR00047">
    <property type="entry name" value="STROIDFINGER"/>
</dbReference>
<dbReference type="GO" id="GO:0000978">
    <property type="term" value="F:RNA polymerase II cis-regulatory region sequence-specific DNA binding"/>
    <property type="evidence" value="ECO:0007669"/>
    <property type="project" value="TreeGrafter"/>
</dbReference>
<evidence type="ECO:0000256" key="5">
    <source>
        <dbReference type="ARBA" id="ARBA00023125"/>
    </source>
</evidence>
<reference evidence="14" key="1">
    <citation type="submission" date="2016-11" db="UniProtKB">
        <authorList>
            <consortium name="WormBaseParasite"/>
        </authorList>
    </citation>
    <scope>IDENTIFICATION</scope>
</reference>
<evidence type="ECO:0000256" key="7">
    <source>
        <dbReference type="ARBA" id="ARBA00023170"/>
    </source>
</evidence>
<protein>
    <submittedName>
        <fullName evidence="14">Nuclear receptor</fullName>
    </submittedName>
</protein>
<organism evidence="13 14">
    <name type="scientific">Caenorhabditis tropicalis</name>
    <dbReference type="NCBI Taxonomy" id="1561998"/>
    <lineage>
        <taxon>Eukaryota</taxon>
        <taxon>Metazoa</taxon>
        <taxon>Ecdysozoa</taxon>
        <taxon>Nematoda</taxon>
        <taxon>Chromadorea</taxon>
        <taxon>Rhabditida</taxon>
        <taxon>Rhabditina</taxon>
        <taxon>Rhabditomorpha</taxon>
        <taxon>Rhabditoidea</taxon>
        <taxon>Rhabditidae</taxon>
        <taxon>Peloderinae</taxon>
        <taxon>Caenorhabditis</taxon>
    </lineage>
</organism>
<feature type="domain" description="Nuclear receptor" evidence="11">
    <location>
        <begin position="212"/>
        <end position="287"/>
    </location>
</feature>
<dbReference type="Pfam" id="PF00105">
    <property type="entry name" value="zf-C4"/>
    <property type="match status" value="1"/>
</dbReference>
<sequence length="566" mass="62666">MMSKRTASKLEKPVARMATTEELSVSGLMGLIKTEIESLQETSDKVNTVPKPVTKTEIDSFAEEYEQKPSSSASSSQLPPPEMNASITHIKNELDPTMQAFQMPQHDLFLGSTHHYNPFSLTNEFMAAPNSLMPSFTSPFYPQQFPVSDSRRGSQGTTSSSNNTGGTPSPHSNSLPTSPPQLHGFLRSFLNPDNLTTPAPFGVPSEAILDADKMCAVCNDRAVCLHYGARTCEGCKGFFKRTVQKNSKYTCAGNKNCPIDKRYRSRCQYCRFQKCLEVGMVKEIVRGGSLSGRRGRLSSKTKLARSEDQPSPPLPLLALMGKAIEDHTNMAVTRQFLTPFNEDCALRVFHCELHATKKLLLAMPQICEIPEHDFRILLSRSFFPIMAIRCAYRGNTNPDTILFESGELFSISSFPTCFQQILRFMVGKGSNFNSLVEWEPQSFAAFIALQFLSGNTEQNVLGLTNKPLVDQVQSTIINALKDHCSGQQNKLAKIVRLTDEFDAFHGMGVQALDLVYPAHPFPEEFRFMINLTRAPLRPIDAPPACGSPAVALNNSPFNFQMGSAAF</sequence>
<dbReference type="GO" id="GO:0035259">
    <property type="term" value="F:nuclear glucocorticoid receptor binding"/>
    <property type="evidence" value="ECO:0007669"/>
    <property type="project" value="TreeGrafter"/>
</dbReference>
<keyword evidence="7 9" id="KW-0675">Receptor</keyword>
<evidence type="ECO:0000256" key="4">
    <source>
        <dbReference type="ARBA" id="ARBA00023015"/>
    </source>
</evidence>
<keyword evidence="1 9" id="KW-0479">Metal-binding</keyword>
<dbReference type="InterPro" id="IPR000536">
    <property type="entry name" value="Nucl_hrmn_rcpt_lig-bd"/>
</dbReference>
<dbReference type="AlphaFoldDB" id="A0A1I7UHX9"/>
<feature type="compositionally biased region" description="Basic residues" evidence="10">
    <location>
        <begin position="293"/>
        <end position="303"/>
    </location>
</feature>
<evidence type="ECO:0000256" key="6">
    <source>
        <dbReference type="ARBA" id="ARBA00023163"/>
    </source>
</evidence>
<feature type="region of interest" description="Disordered" evidence="10">
    <location>
        <begin position="143"/>
        <end position="178"/>
    </location>
</feature>
<dbReference type="GO" id="GO:0000981">
    <property type="term" value="F:DNA-binding transcription factor activity, RNA polymerase II-specific"/>
    <property type="evidence" value="ECO:0007669"/>
    <property type="project" value="TreeGrafter"/>
</dbReference>
<evidence type="ECO:0000256" key="9">
    <source>
        <dbReference type="RuleBase" id="RU004334"/>
    </source>
</evidence>
<dbReference type="Gene3D" id="3.30.50.10">
    <property type="entry name" value="Erythroid Transcription Factor GATA-1, subunit A"/>
    <property type="match status" value="1"/>
</dbReference>
<dbReference type="SUPFAM" id="SSF57716">
    <property type="entry name" value="Glucocorticoid receptor-like (DNA-binding domain)"/>
    <property type="match status" value="1"/>
</dbReference>
<keyword evidence="8 9" id="KW-0539">Nucleus</keyword>
<evidence type="ECO:0000313" key="13">
    <source>
        <dbReference type="Proteomes" id="UP000095282"/>
    </source>
</evidence>
<comment type="similarity">
    <text evidence="9">Belongs to the nuclear hormone receptor family.</text>
</comment>
<evidence type="ECO:0000256" key="8">
    <source>
        <dbReference type="ARBA" id="ARBA00023242"/>
    </source>
</evidence>
<feature type="region of interest" description="Disordered" evidence="10">
    <location>
        <begin position="63"/>
        <end position="84"/>
    </location>
</feature>
<evidence type="ECO:0000256" key="2">
    <source>
        <dbReference type="ARBA" id="ARBA00022771"/>
    </source>
</evidence>
<dbReference type="InterPro" id="IPR013088">
    <property type="entry name" value="Znf_NHR/GATA"/>
</dbReference>
<dbReference type="WBParaSite" id="Csp11.Scaffold629.g9507.t1">
    <property type="protein sequence ID" value="Csp11.Scaffold629.g9507.t1"/>
    <property type="gene ID" value="Csp11.Scaffold629.g9507"/>
</dbReference>
<dbReference type="SMART" id="SM00399">
    <property type="entry name" value="ZnF_C4"/>
    <property type="match status" value="1"/>
</dbReference>
<dbReference type="Pfam" id="PF00104">
    <property type="entry name" value="Hormone_recep"/>
    <property type="match status" value="1"/>
</dbReference>
<dbReference type="GO" id="GO:0071376">
    <property type="term" value="P:cellular response to corticotropin-releasing hormone stimulus"/>
    <property type="evidence" value="ECO:0007669"/>
    <property type="project" value="TreeGrafter"/>
</dbReference>
<dbReference type="CDD" id="cd06969">
    <property type="entry name" value="NR_DBD_NGFI-B"/>
    <property type="match status" value="1"/>
</dbReference>
<keyword evidence="13" id="KW-1185">Reference proteome</keyword>
<dbReference type="GO" id="GO:0005634">
    <property type="term" value="C:nucleus"/>
    <property type="evidence" value="ECO:0007669"/>
    <property type="project" value="UniProtKB-SubCell"/>
</dbReference>
<feature type="compositionally biased region" description="Low complexity" evidence="10">
    <location>
        <begin position="153"/>
        <end position="170"/>
    </location>
</feature>
<accession>A0A1I7UHX9</accession>
<dbReference type="PANTHER" id="PTHR24085:SF4">
    <property type="entry name" value="NUCLEAR HORMONE RECEPTOR HR38-RELATED"/>
    <property type="match status" value="1"/>
</dbReference>
<dbReference type="InterPro" id="IPR035500">
    <property type="entry name" value="NHR-like_dom_sf"/>
</dbReference>
<name>A0A1I7UHX9_9PELO</name>
<dbReference type="SUPFAM" id="SSF48508">
    <property type="entry name" value="Nuclear receptor ligand-binding domain"/>
    <property type="match status" value="1"/>
</dbReference>
<evidence type="ECO:0000256" key="10">
    <source>
        <dbReference type="SAM" id="MobiDB-lite"/>
    </source>
</evidence>
<evidence type="ECO:0000259" key="12">
    <source>
        <dbReference type="PROSITE" id="PS51843"/>
    </source>
</evidence>
<dbReference type="FunFam" id="3.30.50.10:FF:000116">
    <property type="entry name" value="Nuclear receptor subfamily 4, group A, member 1"/>
    <property type="match status" value="1"/>
</dbReference>
<evidence type="ECO:0000256" key="1">
    <source>
        <dbReference type="ARBA" id="ARBA00022723"/>
    </source>
</evidence>